<dbReference type="SUPFAM" id="SSF56112">
    <property type="entry name" value="Protein kinase-like (PK-like)"/>
    <property type="match status" value="1"/>
</dbReference>
<name>A0A0L0F357_9EUKA</name>
<accession>A0A0L0F357</accession>
<evidence type="ECO:0000313" key="2">
    <source>
        <dbReference type="EMBL" id="KNC71122.1"/>
    </source>
</evidence>
<organism evidence="2 3">
    <name type="scientific">Sphaeroforma arctica JP610</name>
    <dbReference type="NCBI Taxonomy" id="667725"/>
    <lineage>
        <taxon>Eukaryota</taxon>
        <taxon>Ichthyosporea</taxon>
        <taxon>Ichthyophonida</taxon>
        <taxon>Sphaeroforma</taxon>
    </lineage>
</organism>
<dbReference type="Gene3D" id="3.30.200.20">
    <property type="entry name" value="Phosphorylase Kinase, domain 1"/>
    <property type="match status" value="1"/>
</dbReference>
<feature type="domain" description="Protein kinase" evidence="1">
    <location>
        <begin position="1"/>
        <end position="122"/>
    </location>
</feature>
<dbReference type="EMBL" id="KQ249459">
    <property type="protein sequence ID" value="KNC71122.1"/>
    <property type="molecule type" value="Genomic_DNA"/>
</dbReference>
<dbReference type="InterPro" id="IPR000719">
    <property type="entry name" value="Prot_kinase_dom"/>
</dbReference>
<dbReference type="GO" id="GO:0004672">
    <property type="term" value="F:protein kinase activity"/>
    <property type="evidence" value="ECO:0007669"/>
    <property type="project" value="InterPro"/>
</dbReference>
<dbReference type="InterPro" id="IPR001245">
    <property type="entry name" value="Ser-Thr/Tyr_kinase_cat_dom"/>
</dbReference>
<keyword evidence="3" id="KW-1185">Reference proteome</keyword>
<evidence type="ECO:0000259" key="1">
    <source>
        <dbReference type="PROSITE" id="PS50011"/>
    </source>
</evidence>
<gene>
    <name evidence="2" type="ORF">SARC_16343</name>
</gene>
<dbReference type="Proteomes" id="UP000054560">
    <property type="component" value="Unassembled WGS sequence"/>
</dbReference>
<proteinExistence type="predicted"/>
<dbReference type="Pfam" id="PF07714">
    <property type="entry name" value="PK_Tyr_Ser-Thr"/>
    <property type="match status" value="1"/>
</dbReference>
<feature type="non-terminal residue" evidence="2">
    <location>
        <position position="122"/>
    </location>
</feature>
<dbReference type="InterPro" id="IPR011009">
    <property type="entry name" value="Kinase-like_dom_sf"/>
</dbReference>
<evidence type="ECO:0000313" key="3">
    <source>
        <dbReference type="Proteomes" id="UP000054560"/>
    </source>
</evidence>
<sequence length="122" mass="12917">MCAVKSLQESSVMSREVFMREAQLLKSLNHANIVSFLGLSCSNDPTDLSLSHTGGSDSVNVTGADTSGAESLHNGGNLSYTSSAKTNERAALGDITNQPHMVDAPESVSFYILLEYCDMGAL</sequence>
<dbReference type="RefSeq" id="XP_014145024.1">
    <property type="nucleotide sequence ID" value="XM_014289549.1"/>
</dbReference>
<dbReference type="PROSITE" id="PS50011">
    <property type="entry name" value="PROTEIN_KINASE_DOM"/>
    <property type="match status" value="1"/>
</dbReference>
<dbReference type="GeneID" id="25916847"/>
<reference evidence="2 3" key="1">
    <citation type="submission" date="2011-02" db="EMBL/GenBank/DDBJ databases">
        <title>The Genome Sequence of Sphaeroforma arctica JP610.</title>
        <authorList>
            <consortium name="The Broad Institute Genome Sequencing Platform"/>
            <person name="Russ C."/>
            <person name="Cuomo C."/>
            <person name="Young S.K."/>
            <person name="Zeng Q."/>
            <person name="Gargeya S."/>
            <person name="Alvarado L."/>
            <person name="Berlin A."/>
            <person name="Chapman S.B."/>
            <person name="Chen Z."/>
            <person name="Freedman E."/>
            <person name="Gellesch M."/>
            <person name="Goldberg J."/>
            <person name="Griggs A."/>
            <person name="Gujja S."/>
            <person name="Heilman E."/>
            <person name="Heiman D."/>
            <person name="Howarth C."/>
            <person name="Mehta T."/>
            <person name="Neiman D."/>
            <person name="Pearson M."/>
            <person name="Roberts A."/>
            <person name="Saif S."/>
            <person name="Shea T."/>
            <person name="Shenoy N."/>
            <person name="Sisk P."/>
            <person name="Stolte C."/>
            <person name="Sykes S."/>
            <person name="White J."/>
            <person name="Yandava C."/>
            <person name="Burger G."/>
            <person name="Gray M.W."/>
            <person name="Holland P.W.H."/>
            <person name="King N."/>
            <person name="Lang F.B.F."/>
            <person name="Roger A.J."/>
            <person name="Ruiz-Trillo I."/>
            <person name="Haas B."/>
            <person name="Nusbaum C."/>
            <person name="Birren B."/>
        </authorList>
    </citation>
    <scope>NUCLEOTIDE SEQUENCE [LARGE SCALE GENOMIC DNA]</scope>
    <source>
        <strain evidence="2 3">JP610</strain>
    </source>
</reference>
<dbReference type="AlphaFoldDB" id="A0A0L0F357"/>
<protein>
    <recommendedName>
        <fullName evidence="1">Protein kinase domain-containing protein</fullName>
    </recommendedName>
</protein>
<dbReference type="GO" id="GO:0005524">
    <property type="term" value="F:ATP binding"/>
    <property type="evidence" value="ECO:0007669"/>
    <property type="project" value="InterPro"/>
</dbReference>